<sequence>MKNRVGEEKLNHKGDLMKIVQDNKSTIVVEFQDWFKYKKETVYTNFKTGSIQNPYHKSIYGVGYIGEGSYTASRLTNPEYDTWRTMIMRCYDTGAKKRYPAYYMNCTVCREWHNYQSFAKWYSKNYYTLNDGKRMHLDKDILVPGNKIYSPERCIFVPQRINMLLLNKPNKRGLPNGITRTKYGYSAKYDHVELGIFSTIEEAFSHYATEKEGDIKRVANEYKDRIPMKLYEALVNYILLLENDKNYVKAS</sequence>
<proteinExistence type="predicted"/>
<comment type="caution">
    <text evidence="1">The sequence shown here is derived from an EMBL/GenBank/DDBJ whole genome shotgun (WGS) entry which is preliminary data.</text>
</comment>
<dbReference type="AlphaFoldDB" id="A0A3E2NBD1"/>
<gene>
    <name evidence="1" type="ORF">DS742_14215</name>
</gene>
<dbReference type="OrthoDB" id="2869809at2"/>
<accession>A0A3E2NBD1</accession>
<evidence type="ECO:0000313" key="1">
    <source>
        <dbReference type="EMBL" id="RFZ78264.1"/>
    </source>
</evidence>
<dbReference type="Proteomes" id="UP000260680">
    <property type="component" value="Unassembled WGS sequence"/>
</dbReference>
<dbReference type="RefSeq" id="WP_117417637.1">
    <property type="nucleotide sequence ID" value="NZ_QOHO01000043.1"/>
</dbReference>
<organism evidence="1 2">
    <name type="scientific">Lacrimispora amygdalina</name>
    <dbReference type="NCBI Taxonomy" id="253257"/>
    <lineage>
        <taxon>Bacteria</taxon>
        <taxon>Bacillati</taxon>
        <taxon>Bacillota</taxon>
        <taxon>Clostridia</taxon>
        <taxon>Lachnospirales</taxon>
        <taxon>Lachnospiraceae</taxon>
        <taxon>Lacrimispora</taxon>
    </lineage>
</organism>
<protein>
    <recommendedName>
        <fullName evidence="3">AP2 domain-containing protein</fullName>
    </recommendedName>
</protein>
<evidence type="ECO:0008006" key="3">
    <source>
        <dbReference type="Google" id="ProtNLM"/>
    </source>
</evidence>
<dbReference type="EMBL" id="QOHO01000043">
    <property type="protein sequence ID" value="RFZ78264.1"/>
    <property type="molecule type" value="Genomic_DNA"/>
</dbReference>
<evidence type="ECO:0000313" key="2">
    <source>
        <dbReference type="Proteomes" id="UP000260680"/>
    </source>
</evidence>
<name>A0A3E2NBD1_9FIRM</name>
<reference evidence="1 2" key="1">
    <citation type="submission" date="2018-07" db="EMBL/GenBank/DDBJ databases">
        <title>New species, Clostridium PI-S10-A1B.</title>
        <authorList>
            <person name="Krishna G."/>
            <person name="Summeta K."/>
            <person name="Shikha S."/>
            <person name="Prabhu P.B."/>
            <person name="Suresh K."/>
        </authorList>
    </citation>
    <scope>NUCLEOTIDE SEQUENCE [LARGE SCALE GENOMIC DNA]</scope>
    <source>
        <strain evidence="1 2">PI-S10-A1B</strain>
    </source>
</reference>